<reference evidence="2" key="1">
    <citation type="journal article" date="2019" name="bioRxiv">
        <title>Genomics, evolutionary history and diagnostics of the Alternaria alternata species group including apple and Asian pear pathotypes.</title>
        <authorList>
            <person name="Armitage A.D."/>
            <person name="Cockerton H.M."/>
            <person name="Sreenivasaprasad S."/>
            <person name="Woodhall J.W."/>
            <person name="Lane C.R."/>
            <person name="Harrison R.J."/>
            <person name="Clarkson J.P."/>
        </authorList>
    </citation>
    <scope>NUCLEOTIDE SEQUENCE [LARGE SCALE GENOMIC DNA]</scope>
    <source>
        <strain evidence="2">FERA 1082</strain>
    </source>
</reference>
<evidence type="ECO:0000313" key="2">
    <source>
        <dbReference type="Proteomes" id="UP000292402"/>
    </source>
</evidence>
<name>A0A4Q4MDN7_9PLEO</name>
<accession>A0A4Q4MDN7</accession>
<organism evidence="1 2">
    <name type="scientific">Alternaria tenuissima</name>
    <dbReference type="NCBI Taxonomy" id="119927"/>
    <lineage>
        <taxon>Eukaryota</taxon>
        <taxon>Fungi</taxon>
        <taxon>Dikarya</taxon>
        <taxon>Ascomycota</taxon>
        <taxon>Pezizomycotina</taxon>
        <taxon>Dothideomycetes</taxon>
        <taxon>Pleosporomycetidae</taxon>
        <taxon>Pleosporales</taxon>
        <taxon>Pleosporineae</taxon>
        <taxon>Pleosporaceae</taxon>
        <taxon>Alternaria</taxon>
        <taxon>Alternaria sect. Alternaria</taxon>
        <taxon>Alternaria alternata complex</taxon>
    </lineage>
</organism>
<dbReference type="AlphaFoldDB" id="A0A4Q4MDN7"/>
<comment type="caution">
    <text evidence="1">The sequence shown here is derived from an EMBL/GenBank/DDBJ whole genome shotgun (WGS) entry which is preliminary data.</text>
</comment>
<evidence type="ECO:0000313" key="1">
    <source>
        <dbReference type="EMBL" id="RYN47426.1"/>
    </source>
</evidence>
<proteinExistence type="predicted"/>
<dbReference type="EMBL" id="PDXA01000026">
    <property type="protein sequence ID" value="RYN47426.1"/>
    <property type="molecule type" value="Genomic_DNA"/>
</dbReference>
<protein>
    <submittedName>
        <fullName evidence="1">Uncharacterized protein</fullName>
    </submittedName>
</protein>
<sequence length="57" mass="6341">MLHTYLAWPTSLPGAIYTGSCLNYMYKNSHEITASAFPDKEIATSINNPKNHVSIDI</sequence>
<gene>
    <name evidence="1" type="ORF">AA0114_g7834</name>
</gene>
<dbReference type="Proteomes" id="UP000292402">
    <property type="component" value="Unassembled WGS sequence"/>
</dbReference>